<dbReference type="PROSITE" id="PS50297">
    <property type="entry name" value="ANK_REP_REGION"/>
    <property type="match status" value="2"/>
</dbReference>
<protein>
    <submittedName>
        <fullName evidence="6">Serine/threonine-protein phosphatase 6 regulatory ankyrin repeat subunit B-like isoform X1</fullName>
    </submittedName>
</protein>
<dbReference type="GeneID" id="115891539"/>
<dbReference type="RefSeq" id="XP_030767883.1">
    <property type="nucleotide sequence ID" value="XM_030912023.1"/>
</dbReference>
<keyword evidence="5" id="KW-1185">Reference proteome</keyword>
<dbReference type="InterPro" id="IPR036770">
    <property type="entry name" value="Ankyrin_rpt-contain_sf"/>
</dbReference>
<name>A0A6J2YUT2_SITOR</name>
<dbReference type="SMART" id="SM00248">
    <property type="entry name" value="ANK"/>
    <property type="match status" value="5"/>
</dbReference>
<reference evidence="6" key="1">
    <citation type="submission" date="2025-08" db="UniProtKB">
        <authorList>
            <consortium name="RefSeq"/>
        </authorList>
    </citation>
    <scope>IDENTIFICATION</scope>
    <source>
        <tissue evidence="6">Gonads</tissue>
    </source>
</reference>
<dbReference type="OrthoDB" id="539213at2759"/>
<feature type="region of interest" description="Disordered" evidence="4">
    <location>
        <begin position="229"/>
        <end position="249"/>
    </location>
</feature>
<dbReference type="InParanoid" id="A0A6J2YUT2"/>
<dbReference type="Pfam" id="PF12796">
    <property type="entry name" value="Ank_2"/>
    <property type="match status" value="1"/>
</dbReference>
<proteinExistence type="predicted"/>
<accession>A0A6J2YUT2</accession>
<dbReference type="InterPro" id="IPR002110">
    <property type="entry name" value="Ankyrin_rpt"/>
</dbReference>
<dbReference type="PANTHER" id="PTHR24171">
    <property type="entry name" value="ANKYRIN REPEAT DOMAIN-CONTAINING PROTEIN 39-RELATED"/>
    <property type="match status" value="1"/>
</dbReference>
<keyword evidence="2 3" id="KW-0040">ANK repeat</keyword>
<dbReference type="PANTHER" id="PTHR24171:SF9">
    <property type="entry name" value="ANKYRIN REPEAT DOMAIN-CONTAINING PROTEIN 39"/>
    <property type="match status" value="1"/>
</dbReference>
<organism evidence="5 6">
    <name type="scientific">Sitophilus oryzae</name>
    <name type="common">Rice weevil</name>
    <name type="synonym">Curculio oryzae</name>
    <dbReference type="NCBI Taxonomy" id="7048"/>
    <lineage>
        <taxon>Eukaryota</taxon>
        <taxon>Metazoa</taxon>
        <taxon>Ecdysozoa</taxon>
        <taxon>Arthropoda</taxon>
        <taxon>Hexapoda</taxon>
        <taxon>Insecta</taxon>
        <taxon>Pterygota</taxon>
        <taxon>Neoptera</taxon>
        <taxon>Endopterygota</taxon>
        <taxon>Coleoptera</taxon>
        <taxon>Polyphaga</taxon>
        <taxon>Cucujiformia</taxon>
        <taxon>Curculionidae</taxon>
        <taxon>Dryophthorinae</taxon>
        <taxon>Sitophilus</taxon>
    </lineage>
</organism>
<dbReference type="PROSITE" id="PS50088">
    <property type="entry name" value="ANK_REPEAT"/>
    <property type="match status" value="2"/>
</dbReference>
<keyword evidence="1" id="KW-0677">Repeat</keyword>
<dbReference type="KEGG" id="soy:115891539"/>
<sequence length="384" mass="43233">MSESDSGKDSPCLEFSRPKPTFFHPKILDNDRNTALHYAAARGDDESVVEYLEKNSTTVDPENYLGWTPLMMACRRGHLSTVKILLDYRANATLYNKYDMNVLHLCIASGNLKLVELMLEHLLTGGISRRILERNFSTISLAILFQHHSILEFLMKKEFVIDLPTEITKITPLMFAQAIDNSPAISLLLQNKADTKTKNYLGHTAVDIAIIRQQLKFINPDHKFVMSAAQIEQQQQQQSRQQQQTETQNQNLKDMLQGKGLKKQVMLQPSASVNQVPVIMLTPEMFNSPMTYVASPNLPMAMRKSSNVSPMDVPPPPPVTPITPMTFAFPTRQVFFPPEFSPCGIAYQGSSVDVFNNDLLNSRINSSTGMIYSPTVFSFLSPRM</sequence>
<dbReference type="Gene3D" id="1.25.40.20">
    <property type="entry name" value="Ankyrin repeat-containing domain"/>
    <property type="match status" value="2"/>
</dbReference>
<evidence type="ECO:0000256" key="1">
    <source>
        <dbReference type="ARBA" id="ARBA00022737"/>
    </source>
</evidence>
<feature type="repeat" description="ANK" evidence="3">
    <location>
        <begin position="31"/>
        <end position="64"/>
    </location>
</feature>
<evidence type="ECO:0000313" key="5">
    <source>
        <dbReference type="Proteomes" id="UP000504635"/>
    </source>
</evidence>
<dbReference type="AlphaFoldDB" id="A0A6J2YUT2"/>
<evidence type="ECO:0000256" key="2">
    <source>
        <dbReference type="ARBA" id="ARBA00023043"/>
    </source>
</evidence>
<evidence type="ECO:0000313" key="6">
    <source>
        <dbReference type="RefSeq" id="XP_030767883.1"/>
    </source>
</evidence>
<dbReference type="Proteomes" id="UP000504635">
    <property type="component" value="Unplaced"/>
</dbReference>
<evidence type="ECO:0000256" key="4">
    <source>
        <dbReference type="SAM" id="MobiDB-lite"/>
    </source>
</evidence>
<dbReference type="SUPFAM" id="SSF48403">
    <property type="entry name" value="Ankyrin repeat"/>
    <property type="match status" value="1"/>
</dbReference>
<gene>
    <name evidence="6" type="primary">LOC115891539</name>
</gene>
<evidence type="ECO:0000256" key="3">
    <source>
        <dbReference type="PROSITE-ProRule" id="PRU00023"/>
    </source>
</evidence>
<feature type="repeat" description="ANK" evidence="3">
    <location>
        <begin position="65"/>
        <end position="97"/>
    </location>
</feature>